<keyword evidence="3" id="KW-0479">Metal-binding</keyword>
<gene>
    <name evidence="5" type="ORF">ABS361_17695</name>
</gene>
<proteinExistence type="inferred from homology"/>
<feature type="binding site" evidence="3">
    <location>
        <position position="24"/>
    </location>
    <ligand>
        <name>a divalent metal cation</name>
        <dbReference type="ChEBI" id="CHEBI:60240"/>
    </ligand>
</feature>
<comment type="cofactor">
    <cofactor evidence="3">
        <name>Zn(2+)</name>
        <dbReference type="ChEBI" id="CHEBI:29105"/>
    </cofactor>
    <text evidence="3">Binds 1 divalent metal cation per subunit.</text>
</comment>
<feature type="domain" description="SMP-30/Gluconolactonase/LRE-like region" evidence="4">
    <location>
        <begin position="22"/>
        <end position="272"/>
    </location>
</feature>
<sequence>MQTSPTAEEPAARLVVDARDGLGEGCFWDAETATLWWVDIAREGRLQCYVPATGAHRRFEGLHFPTAIAPRRDGGLIVATMDGLAVFEPDTAHYRIVAHPGPEPEDNRPNDGAADPRGRFFIGTMQQNIGPEGEDLPVSRDSGRLYRIESDLSFTAVAADIGISNSPIWSPDGKIFYFADTKAQVIYAYDYDAETGTIANRRVFSDETRYGFPDGSAMDAEGCLWNARWDAGVILRLAPSGEIDRVVKVPVARPTCCCFGGEEMTTLFVTSSRRGLSEDALAQQPDAGGVFALEVGVVGLPRNKFGG</sequence>
<dbReference type="SUPFAM" id="SSF63829">
    <property type="entry name" value="Calcium-dependent phosphotriesterase"/>
    <property type="match status" value="1"/>
</dbReference>
<dbReference type="PANTHER" id="PTHR10907:SF47">
    <property type="entry name" value="REGUCALCIN"/>
    <property type="match status" value="1"/>
</dbReference>
<evidence type="ECO:0000313" key="5">
    <source>
        <dbReference type="EMBL" id="XBY43876.1"/>
    </source>
</evidence>
<dbReference type="AlphaFoldDB" id="A0AAU7XA71"/>
<dbReference type="RefSeq" id="WP_407048974.1">
    <property type="nucleotide sequence ID" value="NZ_CP158568.1"/>
</dbReference>
<evidence type="ECO:0000256" key="1">
    <source>
        <dbReference type="ARBA" id="ARBA00008853"/>
    </source>
</evidence>
<dbReference type="GO" id="GO:0004341">
    <property type="term" value="F:gluconolactonase activity"/>
    <property type="evidence" value="ECO:0007669"/>
    <property type="project" value="TreeGrafter"/>
</dbReference>
<feature type="binding site" evidence="3">
    <location>
        <position position="108"/>
    </location>
    <ligand>
        <name>substrate</name>
    </ligand>
</feature>
<dbReference type="KEGG" id="mflg:ABS361_17695"/>
<dbReference type="PANTHER" id="PTHR10907">
    <property type="entry name" value="REGUCALCIN"/>
    <property type="match status" value="1"/>
</dbReference>
<dbReference type="Pfam" id="PF08450">
    <property type="entry name" value="SGL"/>
    <property type="match status" value="1"/>
</dbReference>
<dbReference type="InterPro" id="IPR011042">
    <property type="entry name" value="6-blade_b-propeller_TolB-like"/>
</dbReference>
<comment type="similarity">
    <text evidence="1">Belongs to the SMP-30/CGR1 family.</text>
</comment>
<organism evidence="5">
    <name type="scientific">Methyloraptor flagellatus</name>
    <dbReference type="NCBI Taxonomy" id="3162530"/>
    <lineage>
        <taxon>Bacteria</taxon>
        <taxon>Pseudomonadati</taxon>
        <taxon>Pseudomonadota</taxon>
        <taxon>Alphaproteobacteria</taxon>
        <taxon>Hyphomicrobiales</taxon>
        <taxon>Ancalomicrobiaceae</taxon>
        <taxon>Methyloraptor</taxon>
    </lineage>
</organism>
<dbReference type="GO" id="GO:0005509">
    <property type="term" value="F:calcium ion binding"/>
    <property type="evidence" value="ECO:0007669"/>
    <property type="project" value="TreeGrafter"/>
</dbReference>
<accession>A0AAU7XA71</accession>
<dbReference type="Gene3D" id="2.120.10.30">
    <property type="entry name" value="TolB, C-terminal domain"/>
    <property type="match status" value="1"/>
</dbReference>
<dbReference type="InterPro" id="IPR013658">
    <property type="entry name" value="SGL"/>
</dbReference>
<evidence type="ECO:0000256" key="2">
    <source>
        <dbReference type="PIRSR" id="PIRSR605511-1"/>
    </source>
</evidence>
<keyword evidence="5" id="KW-0378">Hydrolase</keyword>
<dbReference type="EMBL" id="CP158568">
    <property type="protein sequence ID" value="XBY43876.1"/>
    <property type="molecule type" value="Genomic_DNA"/>
</dbReference>
<dbReference type="GO" id="GO:0019853">
    <property type="term" value="P:L-ascorbic acid biosynthetic process"/>
    <property type="evidence" value="ECO:0007669"/>
    <property type="project" value="TreeGrafter"/>
</dbReference>
<feature type="binding site" evidence="3">
    <location>
        <position position="110"/>
    </location>
    <ligand>
        <name>substrate</name>
    </ligand>
</feature>
<reference evidence="5" key="1">
    <citation type="submission" date="2024-06" db="EMBL/GenBank/DDBJ databases">
        <title>Methylostella associata gen. nov., sp. nov., a novel Ancalomicrobiaceae-affiliated facultatively methylotrophic bacteria that feed on methanotrophs of the genus Methylococcus.</title>
        <authorList>
            <person name="Saltykova V."/>
            <person name="Danilova O.V."/>
            <person name="Oshkin I.Y."/>
            <person name="Belova S.E."/>
            <person name="Pimenov N.V."/>
            <person name="Dedysh S.N."/>
        </authorList>
    </citation>
    <scope>NUCLEOTIDE SEQUENCE</scope>
    <source>
        <strain evidence="5">S20</strain>
    </source>
</reference>
<dbReference type="EC" id="3.1.1.99" evidence="5"/>
<evidence type="ECO:0000256" key="3">
    <source>
        <dbReference type="PIRSR" id="PIRSR605511-2"/>
    </source>
</evidence>
<feature type="binding site" evidence="3">
    <location>
        <position position="214"/>
    </location>
    <ligand>
        <name>a divalent metal cation</name>
        <dbReference type="ChEBI" id="CHEBI:60240"/>
    </ligand>
</feature>
<evidence type="ECO:0000259" key="4">
    <source>
        <dbReference type="Pfam" id="PF08450"/>
    </source>
</evidence>
<dbReference type="PRINTS" id="PR01790">
    <property type="entry name" value="SMP30FAMILY"/>
</dbReference>
<keyword evidence="3" id="KW-0862">Zinc</keyword>
<protein>
    <submittedName>
        <fullName evidence="5">SMP-30/gluconolactonase/LRE family protein</fullName>
        <ecNumber evidence="5">3.1.1.99</ecNumber>
    </submittedName>
</protein>
<feature type="binding site" evidence="3">
    <location>
        <position position="165"/>
    </location>
    <ligand>
        <name>a divalent metal cation</name>
        <dbReference type="ChEBI" id="CHEBI:60240"/>
    </ligand>
</feature>
<feature type="active site" description="Proton donor/acceptor" evidence="2">
    <location>
        <position position="214"/>
    </location>
</feature>
<name>A0AAU7XA71_9HYPH</name>
<dbReference type="InterPro" id="IPR005511">
    <property type="entry name" value="SMP-30"/>
</dbReference>